<proteinExistence type="predicted"/>
<dbReference type="InterPro" id="IPR011856">
    <property type="entry name" value="tRNA_endonuc-like_dom_sf"/>
</dbReference>
<dbReference type="EMBL" id="CAFBNE010000136">
    <property type="protein sequence ID" value="CAB4967203.1"/>
    <property type="molecule type" value="Genomic_DNA"/>
</dbReference>
<reference evidence="1" key="1">
    <citation type="submission" date="2020-05" db="EMBL/GenBank/DDBJ databases">
        <authorList>
            <person name="Chiriac C."/>
            <person name="Salcher M."/>
            <person name="Ghai R."/>
            <person name="Kavagutti S V."/>
        </authorList>
    </citation>
    <scope>NUCLEOTIDE SEQUENCE</scope>
</reference>
<dbReference type="GO" id="GO:0003676">
    <property type="term" value="F:nucleic acid binding"/>
    <property type="evidence" value="ECO:0007669"/>
    <property type="project" value="InterPro"/>
</dbReference>
<accession>A0A6J7LKD3</accession>
<sequence>MIMWGKAVRDVGLWHVVQGRQPTRLVPQALPTERDLGDWIANDPPLVSPGLHAVRRQVPLGRKFMDLLAVEAAGVDSAGVGS</sequence>
<dbReference type="AlphaFoldDB" id="A0A6J7LKD3"/>
<organism evidence="1">
    <name type="scientific">freshwater metagenome</name>
    <dbReference type="NCBI Taxonomy" id="449393"/>
    <lineage>
        <taxon>unclassified sequences</taxon>
        <taxon>metagenomes</taxon>
        <taxon>ecological metagenomes</taxon>
    </lineage>
</organism>
<gene>
    <name evidence="1" type="ORF">UFOPK3772_02918</name>
</gene>
<name>A0A6J7LKD3_9ZZZZ</name>
<dbReference type="Gene3D" id="3.40.1350.10">
    <property type="match status" value="1"/>
</dbReference>
<protein>
    <submittedName>
        <fullName evidence="1">Unannotated protein</fullName>
    </submittedName>
</protein>
<evidence type="ECO:0000313" key="1">
    <source>
        <dbReference type="EMBL" id="CAB4967203.1"/>
    </source>
</evidence>